<proteinExistence type="inferred from homology"/>
<dbReference type="PANTHER" id="PTHR46749">
    <property type="entry name" value="COMPLEX III ASSEMBLY FACTOR LYRM7"/>
    <property type="match status" value="1"/>
</dbReference>
<evidence type="ECO:0000256" key="4">
    <source>
        <dbReference type="ARBA" id="ARBA00015108"/>
    </source>
</evidence>
<dbReference type="EMBL" id="KV441396">
    <property type="protein sequence ID" value="OAF58670.1"/>
    <property type="molecule type" value="Genomic_DNA"/>
</dbReference>
<reference evidence="9" key="1">
    <citation type="submission" date="2016-03" db="EMBL/GenBank/DDBJ databases">
        <title>Updated assembly of Pseudogymnoascus destructans, the fungus causing white-nose syndrome of bats.</title>
        <authorList>
            <person name="Palmer J.M."/>
            <person name="Drees K.P."/>
            <person name="Foster J.T."/>
            <person name="Lindner D.L."/>
        </authorList>
    </citation>
    <scope>NUCLEOTIDE SEQUENCE [LARGE SCALE GENOMIC DNA]</scope>
    <source>
        <strain evidence="9">20631-21</strain>
    </source>
</reference>
<evidence type="ECO:0000256" key="2">
    <source>
        <dbReference type="ARBA" id="ARBA00009949"/>
    </source>
</evidence>
<dbReference type="RefSeq" id="XP_024323954.1">
    <property type="nucleotide sequence ID" value="XM_024468563.1"/>
</dbReference>
<evidence type="ECO:0000256" key="6">
    <source>
        <dbReference type="ARBA" id="ARBA00023128"/>
    </source>
</evidence>
<dbReference type="PANTHER" id="PTHR46749:SF1">
    <property type="entry name" value="COMPLEX III ASSEMBLY FACTOR LYRM7"/>
    <property type="match status" value="1"/>
</dbReference>
<dbReference type="VEuPathDB" id="FungiDB:GMDG_00923"/>
<keyword evidence="5" id="KW-0809">Transit peptide</keyword>
<comment type="function">
    <text evidence="8">Assembly factor required for Rieske Fe-S protein RIP1 incorporation into the cytochrome b-c1 (CIII) complex. Functions as a chaperone, binding to this subunit within the mitochondrial matrix and stabilizing it prior to its translocation and insertion into the late CIII dimeric intermediate within the mitochondrial inner membrane. Modulates the mitochondrial matrix zinc pool.</text>
</comment>
<keyword evidence="6" id="KW-0496">Mitochondrion</keyword>
<dbReference type="eggNOG" id="ENOG502S6EF">
    <property type="taxonomic scope" value="Eukaryota"/>
</dbReference>
<comment type="similarity">
    <text evidence="2">Belongs to the complex I LYR family. MZM1 subfamily.</text>
</comment>
<evidence type="ECO:0000313" key="9">
    <source>
        <dbReference type="EMBL" id="OAF58670.1"/>
    </source>
</evidence>
<dbReference type="SMR" id="A0A177AA90"/>
<dbReference type="InterPro" id="IPR050435">
    <property type="entry name" value="MZM1/LYRM7"/>
</dbReference>
<accession>A0A177AA90</accession>
<keyword evidence="7" id="KW-0143">Chaperone</keyword>
<dbReference type="InterPro" id="IPR045298">
    <property type="entry name" value="Complex1_LYR_LYRM7"/>
</dbReference>
<evidence type="ECO:0000256" key="7">
    <source>
        <dbReference type="ARBA" id="ARBA00023186"/>
    </source>
</evidence>
<comment type="subcellular location">
    <subcellularLocation>
        <location evidence="1">Mitochondrion matrix</location>
    </subcellularLocation>
</comment>
<name>A0A177AA90_9PEZI</name>
<protein>
    <recommendedName>
        <fullName evidence="4">Mitochondrial zinc maintenance protein 1, mitochondrial</fullName>
    </recommendedName>
</protein>
<sequence>MALQAYRHLLRSARLAFEGDTHLIHAAQAQARGAFRENASLAPEDPLAAKAITHAKEVSAILRENIVQGKNVGDNKYKLRIHAETERGDNDSIKMPNGQKVKIEGKKCCS</sequence>
<dbReference type="GO" id="GO:0034551">
    <property type="term" value="P:mitochondrial respiratory chain complex III assembly"/>
    <property type="evidence" value="ECO:0007669"/>
    <property type="project" value="InterPro"/>
</dbReference>
<dbReference type="AlphaFoldDB" id="A0A177AA90"/>
<dbReference type="GO" id="GO:0005759">
    <property type="term" value="C:mitochondrial matrix"/>
    <property type="evidence" value="ECO:0007669"/>
    <property type="project" value="UniProtKB-SubCell"/>
</dbReference>
<dbReference type="Proteomes" id="UP000077154">
    <property type="component" value="Unassembled WGS sequence"/>
</dbReference>
<dbReference type="GeneID" id="36288005"/>
<organism evidence="9">
    <name type="scientific">Pseudogymnoascus destructans</name>
    <dbReference type="NCBI Taxonomy" id="655981"/>
    <lineage>
        <taxon>Eukaryota</taxon>
        <taxon>Fungi</taxon>
        <taxon>Dikarya</taxon>
        <taxon>Ascomycota</taxon>
        <taxon>Pezizomycotina</taxon>
        <taxon>Leotiomycetes</taxon>
        <taxon>Thelebolales</taxon>
        <taxon>Thelebolaceae</taxon>
        <taxon>Pseudogymnoascus</taxon>
    </lineage>
</organism>
<dbReference type="CDD" id="cd20267">
    <property type="entry name" value="Complex1_LYR_LYRM7"/>
    <property type="match status" value="1"/>
</dbReference>
<gene>
    <name evidence="9" type="primary">MZM1</name>
    <name evidence="9" type="ORF">VC83_04937</name>
</gene>
<evidence type="ECO:0000256" key="3">
    <source>
        <dbReference type="ARBA" id="ARBA00011589"/>
    </source>
</evidence>
<evidence type="ECO:0000256" key="5">
    <source>
        <dbReference type="ARBA" id="ARBA00022946"/>
    </source>
</evidence>
<evidence type="ECO:0000256" key="8">
    <source>
        <dbReference type="ARBA" id="ARBA00025268"/>
    </source>
</evidence>
<comment type="subunit">
    <text evidence="3">Interacts with RIP1.</text>
</comment>
<evidence type="ECO:0000256" key="1">
    <source>
        <dbReference type="ARBA" id="ARBA00004305"/>
    </source>
</evidence>
<dbReference type="GO" id="GO:0044183">
    <property type="term" value="F:protein folding chaperone"/>
    <property type="evidence" value="ECO:0007669"/>
    <property type="project" value="TreeGrafter"/>
</dbReference>
<dbReference type="OrthoDB" id="529194at2759"/>